<evidence type="ECO:0000313" key="2">
    <source>
        <dbReference type="EMBL" id="PWB74038.1"/>
    </source>
</evidence>
<organism evidence="2 3">
    <name type="scientific">candidate division GN15 bacterium</name>
    <dbReference type="NCBI Taxonomy" id="2072418"/>
    <lineage>
        <taxon>Bacteria</taxon>
        <taxon>candidate division GN15</taxon>
    </lineage>
</organism>
<evidence type="ECO:0000256" key="1">
    <source>
        <dbReference type="SAM" id="Phobius"/>
    </source>
</evidence>
<keyword evidence="1" id="KW-0812">Transmembrane</keyword>
<proteinExistence type="predicted"/>
<dbReference type="EMBL" id="PQAP01000042">
    <property type="protein sequence ID" value="PWB74038.1"/>
    <property type="molecule type" value="Genomic_DNA"/>
</dbReference>
<name>A0A855X7V8_9BACT</name>
<protein>
    <submittedName>
        <fullName evidence="2">Uncharacterized protein</fullName>
    </submittedName>
</protein>
<dbReference type="Proteomes" id="UP000250918">
    <property type="component" value="Unassembled WGS sequence"/>
</dbReference>
<gene>
    <name evidence="2" type="ORF">C3F09_04520</name>
</gene>
<sequence length="118" mass="12903">MSKKDRRRAQVDDEVSKTLASFESLEEIDVGPYFFSRLQANLSSTVDTPEPLVLRFLHAGRLFPALLVVMVVLNVVTAVVILRNGRSNSAVSGSSDMDLLAEQYMPMGTSEGLDIAAE</sequence>
<keyword evidence="1" id="KW-1133">Transmembrane helix</keyword>
<keyword evidence="1" id="KW-0472">Membrane</keyword>
<dbReference type="AlphaFoldDB" id="A0A855X7V8"/>
<accession>A0A855X7V8</accession>
<evidence type="ECO:0000313" key="3">
    <source>
        <dbReference type="Proteomes" id="UP000250918"/>
    </source>
</evidence>
<feature type="transmembrane region" description="Helical" evidence="1">
    <location>
        <begin position="62"/>
        <end position="82"/>
    </location>
</feature>
<comment type="caution">
    <text evidence="2">The sequence shown here is derived from an EMBL/GenBank/DDBJ whole genome shotgun (WGS) entry which is preliminary data.</text>
</comment>
<reference evidence="2 3" key="1">
    <citation type="journal article" date="2018" name="ISME J.">
        <title>A methanotrophic archaeon couples anaerobic oxidation of methane to Fe(III) reduction.</title>
        <authorList>
            <person name="Cai C."/>
            <person name="Leu A.O."/>
            <person name="Xie G.J."/>
            <person name="Guo J."/>
            <person name="Feng Y."/>
            <person name="Zhao J.X."/>
            <person name="Tyson G.W."/>
            <person name="Yuan Z."/>
            <person name="Hu S."/>
        </authorList>
    </citation>
    <scope>NUCLEOTIDE SEQUENCE [LARGE SCALE GENOMIC DNA]</scope>
    <source>
        <strain evidence="2">FeB_12</strain>
    </source>
</reference>